<dbReference type="Proteomes" id="UP000324800">
    <property type="component" value="Unassembled WGS sequence"/>
</dbReference>
<feature type="region of interest" description="Disordered" evidence="1">
    <location>
        <begin position="211"/>
        <end position="234"/>
    </location>
</feature>
<name>A0A5J4WH97_9EUKA</name>
<evidence type="ECO:0000313" key="3">
    <source>
        <dbReference type="Proteomes" id="UP000324800"/>
    </source>
</evidence>
<evidence type="ECO:0000256" key="1">
    <source>
        <dbReference type="SAM" id="MobiDB-lite"/>
    </source>
</evidence>
<dbReference type="AlphaFoldDB" id="A0A5J4WH97"/>
<reference evidence="2 3" key="1">
    <citation type="submission" date="2019-03" db="EMBL/GenBank/DDBJ databases">
        <title>Single cell metagenomics reveals metabolic interactions within the superorganism composed of flagellate Streblomastix strix and complex community of Bacteroidetes bacteria on its surface.</title>
        <authorList>
            <person name="Treitli S.C."/>
            <person name="Kolisko M."/>
            <person name="Husnik F."/>
            <person name="Keeling P."/>
            <person name="Hampl V."/>
        </authorList>
    </citation>
    <scope>NUCLEOTIDE SEQUENCE [LARGE SCALE GENOMIC DNA]</scope>
    <source>
        <strain evidence="2">ST1C</strain>
    </source>
</reference>
<proteinExistence type="predicted"/>
<sequence length="258" mass="29953">MDTWTGCKIIHPTNLLHHTFNIIHSYPYWKKHQLFYQQFPPEIHEDTEKKEPESKQLKLQQQAGLMDVVERLHEIMKPIIEEKKEETQNHVNRIEQRISEQRWPSFLLSIQELSPNTNTQTQNTLISRKSNVINLMETGWIHQYTPQIYKYIPDAAIRLIEFAVEEIIELETESKDEDQLTNEQERIIAEGTDDNGDEEQSELAIEPKELINGNDGLKKNKSGTQLQATGNGETNLEINITKISANPPRYNINGSDVL</sequence>
<dbReference type="EMBL" id="SNRW01002155">
    <property type="protein sequence ID" value="KAA6393735.1"/>
    <property type="molecule type" value="Genomic_DNA"/>
</dbReference>
<accession>A0A5J4WH97</accession>
<organism evidence="2 3">
    <name type="scientific">Streblomastix strix</name>
    <dbReference type="NCBI Taxonomy" id="222440"/>
    <lineage>
        <taxon>Eukaryota</taxon>
        <taxon>Metamonada</taxon>
        <taxon>Preaxostyla</taxon>
        <taxon>Oxymonadida</taxon>
        <taxon>Streblomastigidae</taxon>
        <taxon>Streblomastix</taxon>
    </lineage>
</organism>
<evidence type="ECO:0000313" key="2">
    <source>
        <dbReference type="EMBL" id="KAA6393735.1"/>
    </source>
</evidence>
<feature type="compositionally biased region" description="Polar residues" evidence="1">
    <location>
        <begin position="222"/>
        <end position="234"/>
    </location>
</feature>
<comment type="caution">
    <text evidence="2">The sequence shown here is derived from an EMBL/GenBank/DDBJ whole genome shotgun (WGS) entry which is preliminary data.</text>
</comment>
<gene>
    <name evidence="2" type="ORF">EZS28_010738</name>
</gene>
<protein>
    <submittedName>
        <fullName evidence="2">Uncharacterized protein</fullName>
    </submittedName>
</protein>